<dbReference type="OrthoDB" id="1721221at2"/>
<dbReference type="PANTHER" id="PTHR43214:SF43">
    <property type="entry name" value="TWO-COMPONENT RESPONSE REGULATOR"/>
    <property type="match status" value="1"/>
</dbReference>
<organism evidence="3 4">
    <name type="scientific">Ktedonosporobacter rubrisoli</name>
    <dbReference type="NCBI Taxonomy" id="2509675"/>
    <lineage>
        <taxon>Bacteria</taxon>
        <taxon>Bacillati</taxon>
        <taxon>Chloroflexota</taxon>
        <taxon>Ktedonobacteria</taxon>
        <taxon>Ktedonobacterales</taxon>
        <taxon>Ktedonosporobacteraceae</taxon>
        <taxon>Ktedonosporobacter</taxon>
    </lineage>
</organism>
<keyword evidence="1" id="KW-0238">DNA-binding</keyword>
<dbReference type="RefSeq" id="WP_129893747.1">
    <property type="nucleotide sequence ID" value="NZ_CP035758.1"/>
</dbReference>
<gene>
    <name evidence="3" type="ORF">EPA93_44610</name>
</gene>
<dbReference type="InterPro" id="IPR016032">
    <property type="entry name" value="Sig_transdc_resp-reg_C-effctor"/>
</dbReference>
<evidence type="ECO:0000313" key="4">
    <source>
        <dbReference type="Proteomes" id="UP000290365"/>
    </source>
</evidence>
<dbReference type="InterPro" id="IPR039420">
    <property type="entry name" value="WalR-like"/>
</dbReference>
<dbReference type="EMBL" id="CP035758">
    <property type="protein sequence ID" value="QBD82678.1"/>
    <property type="molecule type" value="Genomic_DNA"/>
</dbReference>
<protein>
    <submittedName>
        <fullName evidence="3">Response regulator transcription factor</fullName>
    </submittedName>
</protein>
<evidence type="ECO:0000313" key="3">
    <source>
        <dbReference type="EMBL" id="QBD82678.1"/>
    </source>
</evidence>
<dbReference type="Pfam" id="PF00196">
    <property type="entry name" value="GerE"/>
    <property type="match status" value="1"/>
</dbReference>
<dbReference type="AlphaFoldDB" id="A0A4P6K358"/>
<dbReference type="GO" id="GO:0003677">
    <property type="term" value="F:DNA binding"/>
    <property type="evidence" value="ECO:0007669"/>
    <property type="project" value="UniProtKB-KW"/>
</dbReference>
<dbReference type="Proteomes" id="UP000290365">
    <property type="component" value="Chromosome"/>
</dbReference>
<dbReference type="SUPFAM" id="SSF46894">
    <property type="entry name" value="C-terminal effector domain of the bipartite response regulators"/>
    <property type="match status" value="2"/>
</dbReference>
<dbReference type="InterPro" id="IPR036388">
    <property type="entry name" value="WH-like_DNA-bd_sf"/>
</dbReference>
<dbReference type="Gene3D" id="1.10.10.10">
    <property type="entry name" value="Winged helix-like DNA-binding domain superfamily/Winged helix DNA-binding domain"/>
    <property type="match status" value="2"/>
</dbReference>
<keyword evidence="4" id="KW-1185">Reference proteome</keyword>
<name>A0A4P6K358_KTERU</name>
<evidence type="ECO:0000259" key="2">
    <source>
        <dbReference type="SMART" id="SM00421"/>
    </source>
</evidence>
<dbReference type="GO" id="GO:0006355">
    <property type="term" value="P:regulation of DNA-templated transcription"/>
    <property type="evidence" value="ECO:0007669"/>
    <property type="project" value="InterPro"/>
</dbReference>
<reference evidence="3 4" key="1">
    <citation type="submission" date="2019-01" db="EMBL/GenBank/DDBJ databases">
        <title>Ktedonosporobacter rubrisoli SCAWS-G2.</title>
        <authorList>
            <person name="Huang Y."/>
            <person name="Yan B."/>
        </authorList>
    </citation>
    <scope>NUCLEOTIDE SEQUENCE [LARGE SCALE GENOMIC DNA]</scope>
    <source>
        <strain evidence="3 4">SCAWS-G2</strain>
    </source>
</reference>
<evidence type="ECO:0000256" key="1">
    <source>
        <dbReference type="ARBA" id="ARBA00023125"/>
    </source>
</evidence>
<proteinExistence type="predicted"/>
<feature type="domain" description="HTH luxR-type" evidence="2">
    <location>
        <begin position="114"/>
        <end position="166"/>
    </location>
</feature>
<accession>A0A4P6K358</accession>
<sequence length="188" mass="22185">MVLAHLQKNGTDSSQCELVVKQAKRRWLDVLWEFARGLTRQEVAAKLCLSVKTVDTYKTALFRLCRKIWNIPSHEPLDYRFFYREFSQYRQEGLLGSRMPEKDPDDLMLCKQVMHRATPRRLDVLREFAKGLTREEVAAKLCLSPSTVDTHKTALFRLCREAWNLSSDKYMDYCFIQEKFADCFDDQE</sequence>
<dbReference type="InterPro" id="IPR000792">
    <property type="entry name" value="Tscrpt_reg_LuxR_C"/>
</dbReference>
<dbReference type="PRINTS" id="PR00038">
    <property type="entry name" value="HTHLUXR"/>
</dbReference>
<dbReference type="SMART" id="SM00421">
    <property type="entry name" value="HTH_LUXR"/>
    <property type="match status" value="1"/>
</dbReference>
<dbReference type="KEGG" id="kbs:EPA93_44610"/>
<dbReference type="PANTHER" id="PTHR43214">
    <property type="entry name" value="TWO-COMPONENT RESPONSE REGULATOR"/>
    <property type="match status" value="1"/>
</dbReference>